<gene>
    <name evidence="2" type="primary">gltD_32</name>
    <name evidence="2" type="ORF">SDC9_140619</name>
</gene>
<dbReference type="SUPFAM" id="SSF51905">
    <property type="entry name" value="FAD/NAD(P)-binding domain"/>
    <property type="match status" value="1"/>
</dbReference>
<comment type="caution">
    <text evidence="2">The sequence shown here is derived from an EMBL/GenBank/DDBJ whole genome shotgun (WGS) entry which is preliminary data.</text>
</comment>
<accession>A0A645DYS0</accession>
<dbReference type="InterPro" id="IPR036188">
    <property type="entry name" value="FAD/NAD-bd_sf"/>
</dbReference>
<protein>
    <submittedName>
        <fullName evidence="2">Glutamate synthase [NADPH] small chain</fullName>
        <ecNumber evidence="2">1.4.1.13</ecNumber>
    </submittedName>
</protein>
<dbReference type="PANTHER" id="PTHR43100:SF1">
    <property type="entry name" value="GLUTAMATE SYNTHASE [NADPH] SMALL CHAIN"/>
    <property type="match status" value="1"/>
</dbReference>
<organism evidence="2">
    <name type="scientific">bioreactor metagenome</name>
    <dbReference type="NCBI Taxonomy" id="1076179"/>
    <lineage>
        <taxon>unclassified sequences</taxon>
        <taxon>metagenomes</taxon>
        <taxon>ecological metagenomes</taxon>
    </lineage>
</organism>
<dbReference type="AlphaFoldDB" id="A0A645DYS0"/>
<dbReference type="Gene3D" id="3.50.50.60">
    <property type="entry name" value="FAD/NAD(P)-binding domain"/>
    <property type="match status" value="1"/>
</dbReference>
<evidence type="ECO:0000313" key="2">
    <source>
        <dbReference type="EMBL" id="MPM93482.1"/>
    </source>
</evidence>
<name>A0A645DYS0_9ZZZZ</name>
<feature type="region of interest" description="Disordered" evidence="1">
    <location>
        <begin position="1"/>
        <end position="25"/>
    </location>
</feature>
<dbReference type="EMBL" id="VSSQ01040279">
    <property type="protein sequence ID" value="MPM93482.1"/>
    <property type="molecule type" value="Genomic_DNA"/>
</dbReference>
<dbReference type="GO" id="GO:0004355">
    <property type="term" value="F:glutamate synthase (NADPH) activity"/>
    <property type="evidence" value="ECO:0007669"/>
    <property type="project" value="UniProtKB-EC"/>
</dbReference>
<dbReference type="InterPro" id="IPR051394">
    <property type="entry name" value="Glutamate_Synthase"/>
</dbReference>
<proteinExistence type="predicted"/>
<feature type="compositionally biased region" description="Polar residues" evidence="1">
    <location>
        <begin position="1"/>
        <end position="10"/>
    </location>
</feature>
<reference evidence="2" key="1">
    <citation type="submission" date="2019-08" db="EMBL/GenBank/DDBJ databases">
        <authorList>
            <person name="Kucharzyk K."/>
            <person name="Murdoch R.W."/>
            <person name="Higgins S."/>
            <person name="Loffler F."/>
        </authorList>
    </citation>
    <scope>NUCLEOTIDE SEQUENCE</scope>
</reference>
<keyword evidence="2" id="KW-0560">Oxidoreductase</keyword>
<dbReference type="PANTHER" id="PTHR43100">
    <property type="entry name" value="GLUTAMATE SYNTHASE [NADPH] SMALL CHAIN"/>
    <property type="match status" value="1"/>
</dbReference>
<dbReference type="EC" id="1.4.1.13" evidence="2"/>
<sequence>MRQGAASVTQIEILPQPPEDRSASTPWPAWPWLLRTSSSHGEGGVRLWNVQSSGFRGEAGRVTGVAVNDVEWSFSPDGRPLEFKPVAGSDRVIAADLVLLAMGFTGIPPGHWSANLGLNIDARGRLQNDPKRAILVAGDAANGASLVVRAIVDGMRQAEAIDRCLKENN</sequence>
<evidence type="ECO:0000256" key="1">
    <source>
        <dbReference type="SAM" id="MobiDB-lite"/>
    </source>
</evidence>